<keyword evidence="6" id="KW-0675">Receptor</keyword>
<sequence length="221" mass="25786">MYLIYTIWVLAFFPSLYIGLQFKRVVPDFCGYNRELNSQRGSCDYVTSQNIPFRYPFELTMVVTFVLPLIFIFYCYVRILASLNEMAMATRVHVPIGSTNSSELSQPSILYVHTKNFAPPKSQQAQRMVMKMLFTVTAVFFVCYLPYHVERLIVQYTKQQCDSSMFCLLLYPVTGLLQYISATLNPIFYNLMSTRFRTGFTQLLHQILPKRERTYGSIARI</sequence>
<evidence type="ECO:0000256" key="8">
    <source>
        <dbReference type="SAM" id="Phobius"/>
    </source>
</evidence>
<protein>
    <submittedName>
        <fullName evidence="12">G_PROTEIN_RECEP_F1_2 domain-containing protein</fullName>
    </submittedName>
</protein>
<dbReference type="InterPro" id="IPR000276">
    <property type="entry name" value="GPCR_Rhodpsn"/>
</dbReference>
<dbReference type="InterPro" id="IPR017452">
    <property type="entry name" value="GPCR_Rhodpsn_7TM"/>
</dbReference>
<organism evidence="12">
    <name type="scientific">Haemonchus placei</name>
    <name type="common">Barber's pole worm</name>
    <dbReference type="NCBI Taxonomy" id="6290"/>
    <lineage>
        <taxon>Eukaryota</taxon>
        <taxon>Metazoa</taxon>
        <taxon>Ecdysozoa</taxon>
        <taxon>Nematoda</taxon>
        <taxon>Chromadorea</taxon>
        <taxon>Rhabditida</taxon>
        <taxon>Rhabditina</taxon>
        <taxon>Rhabditomorpha</taxon>
        <taxon>Strongyloidea</taxon>
        <taxon>Trichostrongylidae</taxon>
        <taxon>Haemonchus</taxon>
    </lineage>
</organism>
<dbReference type="Pfam" id="PF00001">
    <property type="entry name" value="7tm_1"/>
    <property type="match status" value="1"/>
</dbReference>
<evidence type="ECO:0000313" key="12">
    <source>
        <dbReference type="WBParaSite" id="HPLM_0001528801-mRNA-1"/>
    </source>
</evidence>
<dbReference type="OrthoDB" id="5962705at2759"/>
<evidence type="ECO:0000313" key="11">
    <source>
        <dbReference type="Proteomes" id="UP000268014"/>
    </source>
</evidence>
<keyword evidence="5 8" id="KW-0472">Membrane</keyword>
<comment type="subcellular location">
    <subcellularLocation>
        <location evidence="1">Membrane</location>
        <topology evidence="1">Multi-pass membrane protein</topology>
    </subcellularLocation>
</comment>
<keyword evidence="4" id="KW-0297">G-protein coupled receptor</keyword>
<dbReference type="EMBL" id="UZAF01018914">
    <property type="protein sequence ID" value="VDO56035.1"/>
    <property type="molecule type" value="Genomic_DNA"/>
</dbReference>
<evidence type="ECO:0000256" key="5">
    <source>
        <dbReference type="ARBA" id="ARBA00023136"/>
    </source>
</evidence>
<dbReference type="PROSITE" id="PS50262">
    <property type="entry name" value="G_PROTEIN_RECEP_F1_2"/>
    <property type="match status" value="1"/>
</dbReference>
<proteinExistence type="predicted"/>
<dbReference type="OMA" id="QFPHNSN"/>
<keyword evidence="11" id="KW-1185">Reference proteome</keyword>
<dbReference type="GO" id="GO:0005886">
    <property type="term" value="C:plasma membrane"/>
    <property type="evidence" value="ECO:0007669"/>
    <property type="project" value="TreeGrafter"/>
</dbReference>
<dbReference type="SUPFAM" id="SSF81321">
    <property type="entry name" value="Family A G protein-coupled receptor-like"/>
    <property type="match status" value="1"/>
</dbReference>
<evidence type="ECO:0000256" key="1">
    <source>
        <dbReference type="ARBA" id="ARBA00004141"/>
    </source>
</evidence>
<evidence type="ECO:0000256" key="2">
    <source>
        <dbReference type="ARBA" id="ARBA00022692"/>
    </source>
</evidence>
<reference evidence="12" key="1">
    <citation type="submission" date="2017-02" db="UniProtKB">
        <authorList>
            <consortium name="WormBaseParasite"/>
        </authorList>
    </citation>
    <scope>IDENTIFICATION</scope>
</reference>
<gene>
    <name evidence="10" type="ORF">HPLM_LOCUS15280</name>
</gene>
<reference evidence="10 11" key="2">
    <citation type="submission" date="2018-11" db="EMBL/GenBank/DDBJ databases">
        <authorList>
            <consortium name="Pathogen Informatics"/>
        </authorList>
    </citation>
    <scope>NUCLEOTIDE SEQUENCE [LARGE SCALE GENOMIC DNA]</scope>
    <source>
        <strain evidence="10 11">MHpl1</strain>
    </source>
</reference>
<evidence type="ECO:0000256" key="7">
    <source>
        <dbReference type="ARBA" id="ARBA00023224"/>
    </source>
</evidence>
<dbReference type="AlphaFoldDB" id="A0A0N4WUG2"/>
<keyword evidence="3 8" id="KW-1133">Transmembrane helix</keyword>
<keyword evidence="7" id="KW-0807">Transducer</keyword>
<evidence type="ECO:0000256" key="4">
    <source>
        <dbReference type="ARBA" id="ARBA00023040"/>
    </source>
</evidence>
<evidence type="ECO:0000313" key="10">
    <source>
        <dbReference type="EMBL" id="VDO56035.1"/>
    </source>
</evidence>
<dbReference type="WBParaSite" id="HPLM_0001528801-mRNA-1">
    <property type="protein sequence ID" value="HPLM_0001528801-mRNA-1"/>
    <property type="gene ID" value="HPLM_0001528801"/>
</dbReference>
<dbReference type="GO" id="GO:0004930">
    <property type="term" value="F:G protein-coupled receptor activity"/>
    <property type="evidence" value="ECO:0007669"/>
    <property type="project" value="UniProtKB-KW"/>
</dbReference>
<dbReference type="PANTHER" id="PTHR24243:SF208">
    <property type="entry name" value="PYROKININ-1 RECEPTOR"/>
    <property type="match status" value="1"/>
</dbReference>
<evidence type="ECO:0000256" key="3">
    <source>
        <dbReference type="ARBA" id="ARBA00022989"/>
    </source>
</evidence>
<accession>A0A0N4WUG2</accession>
<evidence type="ECO:0000256" key="6">
    <source>
        <dbReference type="ARBA" id="ARBA00023170"/>
    </source>
</evidence>
<dbReference type="PANTHER" id="PTHR24243">
    <property type="entry name" value="G-PROTEIN COUPLED RECEPTOR"/>
    <property type="match status" value="1"/>
</dbReference>
<name>A0A0N4WUG2_HAEPC</name>
<dbReference type="Gene3D" id="1.20.1070.10">
    <property type="entry name" value="Rhodopsin 7-helix transmembrane proteins"/>
    <property type="match status" value="1"/>
</dbReference>
<feature type="transmembrane region" description="Helical" evidence="8">
    <location>
        <begin position="169"/>
        <end position="189"/>
    </location>
</feature>
<dbReference type="PRINTS" id="PR00237">
    <property type="entry name" value="GPCRRHODOPSN"/>
</dbReference>
<feature type="transmembrane region" description="Helical" evidence="8">
    <location>
        <begin position="59"/>
        <end position="81"/>
    </location>
</feature>
<keyword evidence="2 8" id="KW-0812">Transmembrane</keyword>
<feature type="domain" description="G-protein coupled receptors family 1 profile" evidence="9">
    <location>
        <begin position="1"/>
        <end position="189"/>
    </location>
</feature>
<feature type="transmembrane region" description="Helical" evidence="8">
    <location>
        <begin position="129"/>
        <end position="149"/>
    </location>
</feature>
<dbReference type="Proteomes" id="UP000268014">
    <property type="component" value="Unassembled WGS sequence"/>
</dbReference>
<evidence type="ECO:0000259" key="9">
    <source>
        <dbReference type="PROSITE" id="PS50262"/>
    </source>
</evidence>
<dbReference type="STRING" id="6290.A0A0N4WUG2"/>